<name>B3RJ12_TRIAD</name>
<dbReference type="InParanoid" id="B3RJ12"/>
<protein>
    <submittedName>
        <fullName evidence="6">Uncharacterized protein</fullName>
    </submittedName>
</protein>
<accession>B3RJ12</accession>
<dbReference type="Pfam" id="PF13432">
    <property type="entry name" value="TPR_16"/>
    <property type="match status" value="1"/>
</dbReference>
<feature type="repeat" description="TPR" evidence="4">
    <location>
        <begin position="182"/>
        <end position="215"/>
    </location>
</feature>
<evidence type="ECO:0000256" key="2">
    <source>
        <dbReference type="ARBA" id="ARBA00022803"/>
    </source>
</evidence>
<dbReference type="PANTHER" id="PTHR44186">
    <property type="match status" value="1"/>
</dbReference>
<dbReference type="STRING" id="10228.B3RJ12"/>
<dbReference type="EMBL" id="DS985241">
    <property type="protein sequence ID" value="EDV29784.1"/>
    <property type="molecule type" value="Genomic_DNA"/>
</dbReference>
<dbReference type="SMART" id="SM00028">
    <property type="entry name" value="TPR"/>
    <property type="match status" value="7"/>
</dbReference>
<keyword evidence="7" id="KW-1185">Reference proteome</keyword>
<feature type="compositionally biased region" description="Low complexity" evidence="5">
    <location>
        <begin position="428"/>
        <end position="440"/>
    </location>
</feature>
<sequence length="474" mass="53772">MFYIAPELSIFERRNWLIHMHYLKKEFDACKALIKEQLAETHGLCEYAIYVQGLILRQEGKIQESLEMFQKASILNPKNIDNLKQVARSLFLLARHKAAIEVYNEISRQQTSVDWEVLHNQGICYLYLKEFTKAKEYLKAAIDNNRHEISYIHLGRVFALEGNLQIAIDTYKQALEFSPENTEIMTTLGLLYIKIGQNQKAFEQLGQALIYNPSNVKAILAAGSMMQAHNDFDVALMKYRIAASVEPESPPLWNNIGMCFFGKKKFVAAVSCLKRAAYLSPFKWKIMYNLGLVHLTMQQYASAFHYLSAAINLRPKFGQLYMLLAICLTHLEDSNNAKKAYDQACMLDNYDPLVNLDYAIALYNWGDKRSAIKQLRLFEDKLTILKEVKSNDVDPEMEEVGNRLNAMLQIGETSSWKETPSHKNEGLSSPAEPSAPSVSSELDEQANLPSPPSESPSASVDKSSEEKRSAVLSS</sequence>
<dbReference type="GO" id="GO:0036064">
    <property type="term" value="C:ciliary basal body"/>
    <property type="evidence" value="ECO:0000318"/>
    <property type="project" value="GO_Central"/>
</dbReference>
<dbReference type="GO" id="GO:0061512">
    <property type="term" value="P:protein localization to cilium"/>
    <property type="evidence" value="ECO:0000318"/>
    <property type="project" value="GO_Central"/>
</dbReference>
<evidence type="ECO:0000313" key="7">
    <source>
        <dbReference type="Proteomes" id="UP000009022"/>
    </source>
</evidence>
<dbReference type="FunCoup" id="B3RJ12">
    <property type="interactions" value="1339"/>
</dbReference>
<dbReference type="AlphaFoldDB" id="B3RJ12"/>
<dbReference type="OMA" id="YCEVAWH"/>
<evidence type="ECO:0000256" key="3">
    <source>
        <dbReference type="ARBA" id="ARBA00023778"/>
    </source>
</evidence>
<dbReference type="KEGG" id="tad:TRIADDRAFT_18483"/>
<dbReference type="CTD" id="6750200"/>
<feature type="repeat" description="TPR" evidence="4">
    <location>
        <begin position="46"/>
        <end position="79"/>
    </location>
</feature>
<proteinExistence type="inferred from homology"/>
<feature type="compositionally biased region" description="Basic and acidic residues" evidence="5">
    <location>
        <begin position="462"/>
        <end position="474"/>
    </location>
</feature>
<dbReference type="InterPro" id="IPR011990">
    <property type="entry name" value="TPR-like_helical_dom_sf"/>
</dbReference>
<keyword evidence="1" id="KW-0677">Repeat</keyword>
<feature type="repeat" description="TPR" evidence="4">
    <location>
        <begin position="284"/>
        <end position="317"/>
    </location>
</feature>
<keyword evidence="2 4" id="KW-0802">TPR repeat</keyword>
<feature type="repeat" description="TPR" evidence="4">
    <location>
        <begin position="148"/>
        <end position="181"/>
    </location>
</feature>
<dbReference type="HOGENOM" id="CLU_033477_0_1_1"/>
<reference evidence="6 7" key="1">
    <citation type="journal article" date="2008" name="Nature">
        <title>The Trichoplax genome and the nature of placozoans.</title>
        <authorList>
            <person name="Srivastava M."/>
            <person name="Begovic E."/>
            <person name="Chapman J."/>
            <person name="Putnam N.H."/>
            <person name="Hellsten U."/>
            <person name="Kawashima T."/>
            <person name="Kuo A."/>
            <person name="Mitros T."/>
            <person name="Salamov A."/>
            <person name="Carpenter M.L."/>
            <person name="Signorovitch A.Y."/>
            <person name="Moreno M.A."/>
            <person name="Kamm K."/>
            <person name="Grimwood J."/>
            <person name="Schmutz J."/>
            <person name="Shapiro H."/>
            <person name="Grigoriev I.V."/>
            <person name="Buss L.W."/>
            <person name="Schierwater B."/>
            <person name="Dellaporta S.L."/>
            <person name="Rokhsar D.S."/>
        </authorList>
    </citation>
    <scope>NUCLEOTIDE SEQUENCE [LARGE SCALE GENOMIC DNA]</scope>
    <source>
        <strain evidence="6 7">Grell-BS-1999</strain>
    </source>
</reference>
<dbReference type="eggNOG" id="KOG1124">
    <property type="taxonomic scope" value="Eukaryota"/>
</dbReference>
<evidence type="ECO:0000313" key="6">
    <source>
        <dbReference type="EMBL" id="EDV29784.1"/>
    </source>
</evidence>
<evidence type="ECO:0000256" key="5">
    <source>
        <dbReference type="SAM" id="MobiDB-lite"/>
    </source>
</evidence>
<dbReference type="InterPro" id="IPR019734">
    <property type="entry name" value="TPR_rpt"/>
</dbReference>
<organism evidence="6 7">
    <name type="scientific">Trichoplax adhaerens</name>
    <name type="common">Trichoplax reptans</name>
    <dbReference type="NCBI Taxonomy" id="10228"/>
    <lineage>
        <taxon>Eukaryota</taxon>
        <taxon>Metazoa</taxon>
        <taxon>Placozoa</taxon>
        <taxon>Uniplacotomia</taxon>
        <taxon>Trichoplacea</taxon>
        <taxon>Trichoplacidae</taxon>
        <taxon>Trichoplax</taxon>
    </lineage>
</organism>
<dbReference type="GeneID" id="6750200"/>
<dbReference type="Proteomes" id="UP000009022">
    <property type="component" value="Unassembled WGS sequence"/>
</dbReference>
<feature type="region of interest" description="Disordered" evidence="5">
    <location>
        <begin position="415"/>
        <end position="474"/>
    </location>
</feature>
<dbReference type="OrthoDB" id="309339at2759"/>
<dbReference type="RefSeq" id="XP_002108986.1">
    <property type="nucleotide sequence ID" value="XM_002108950.1"/>
</dbReference>
<dbReference type="SUPFAM" id="SSF48452">
    <property type="entry name" value="TPR-like"/>
    <property type="match status" value="1"/>
</dbReference>
<dbReference type="PhylomeDB" id="B3RJ12"/>
<comment type="similarity">
    <text evidence="3">Belongs to the BBS4 family.</text>
</comment>
<dbReference type="GO" id="GO:0060271">
    <property type="term" value="P:cilium assembly"/>
    <property type="evidence" value="ECO:0000318"/>
    <property type="project" value="GO_Central"/>
</dbReference>
<dbReference type="PANTHER" id="PTHR44186:SF1">
    <property type="entry name" value="BARDET-BIEDL SYNDROME 4 PROTEIN"/>
    <property type="match status" value="1"/>
</dbReference>
<dbReference type="PROSITE" id="PS50005">
    <property type="entry name" value="TPR"/>
    <property type="match status" value="4"/>
</dbReference>
<dbReference type="Gene3D" id="1.25.40.10">
    <property type="entry name" value="Tetratricopeptide repeat domain"/>
    <property type="match status" value="3"/>
</dbReference>
<dbReference type="Pfam" id="PF13181">
    <property type="entry name" value="TPR_8"/>
    <property type="match status" value="3"/>
</dbReference>
<evidence type="ECO:0000256" key="1">
    <source>
        <dbReference type="ARBA" id="ARBA00022737"/>
    </source>
</evidence>
<evidence type="ECO:0000256" key="4">
    <source>
        <dbReference type="PROSITE-ProRule" id="PRU00339"/>
    </source>
</evidence>
<gene>
    <name evidence="6" type="ORF">TRIADDRAFT_18483</name>
</gene>